<dbReference type="GeneID" id="105361660"/>
<accession>A0AAJ6YFP3</accession>
<name>A0AAJ6YFP3_9HYME</name>
<keyword evidence="10" id="KW-1185">Reference proteome</keyword>
<keyword evidence="6" id="KW-0808">Transferase</keyword>
<evidence type="ECO:0000256" key="4">
    <source>
        <dbReference type="ARBA" id="ARBA00022490"/>
    </source>
</evidence>
<dbReference type="SUPFAM" id="SSF53335">
    <property type="entry name" value="S-adenosyl-L-methionine-dependent methyltransferases"/>
    <property type="match status" value="1"/>
</dbReference>
<dbReference type="EC" id="2.1.1.85" evidence="3"/>
<keyword evidence="5 11" id="KW-0489">Methyltransferase</keyword>
<evidence type="ECO:0000256" key="7">
    <source>
        <dbReference type="ARBA" id="ARBA00022691"/>
    </source>
</evidence>
<dbReference type="PANTHER" id="PTHR14614:SF39">
    <property type="entry name" value="HISTIDINE PROTEIN METHYLTRANSFERASE 1 HOMOLOG"/>
    <property type="match status" value="1"/>
</dbReference>
<evidence type="ECO:0000256" key="5">
    <source>
        <dbReference type="ARBA" id="ARBA00022603"/>
    </source>
</evidence>
<evidence type="ECO:0000256" key="6">
    <source>
        <dbReference type="ARBA" id="ARBA00022679"/>
    </source>
</evidence>
<proteinExistence type="inferred from homology"/>
<dbReference type="Pfam" id="PF10294">
    <property type="entry name" value="Methyltransf_16"/>
    <property type="match status" value="1"/>
</dbReference>
<evidence type="ECO:0000256" key="8">
    <source>
        <dbReference type="ARBA" id="ARBA00023242"/>
    </source>
</evidence>
<dbReference type="CDD" id="cd02440">
    <property type="entry name" value="AdoMet_MTases"/>
    <property type="match status" value="1"/>
</dbReference>
<sequence length="273" mass="31353">MLAVLTLLLEICKKKSQLNWFSAKNIDLAKLFEKNYELISQPISNINFPNFPLKLIDSNKVVINLVEKNCRNIIEAESQHSDLLPAKYEGGLKIWECTYDLGKYLLSEKIAFNNKTILDLGCGAGIIGLLALLQGSLVDFQDYNNEVIEFVTIPNVILNCYNYKLVEETCKFYTGDWESFSNLLASNSAKSLYDFIFTSETIYNPDNHQKLYQIFKQHLKKNGIGYVAGKTYYFGVGGGMRQFEKLVLRDNIFDVQVVWKSNEGKFNLDQYMY</sequence>
<dbReference type="InterPro" id="IPR019410">
    <property type="entry name" value="Methyltransf_16"/>
</dbReference>
<dbReference type="GO" id="GO:0032259">
    <property type="term" value="P:methylation"/>
    <property type="evidence" value="ECO:0007669"/>
    <property type="project" value="UniProtKB-KW"/>
</dbReference>
<evidence type="ECO:0000313" key="11">
    <source>
        <dbReference type="RefSeq" id="XP_011497212.1"/>
    </source>
</evidence>
<keyword evidence="4" id="KW-0963">Cytoplasm</keyword>
<dbReference type="Gene3D" id="3.40.50.150">
    <property type="entry name" value="Vaccinia Virus protein VP39"/>
    <property type="match status" value="1"/>
</dbReference>
<comment type="similarity">
    <text evidence="9">Belongs to the methyltransferase superfamily. METTL18 family.</text>
</comment>
<dbReference type="InterPro" id="IPR029063">
    <property type="entry name" value="SAM-dependent_MTases_sf"/>
</dbReference>
<comment type="subcellular location">
    <subcellularLocation>
        <location evidence="2">Cytoplasm</location>
    </subcellularLocation>
    <subcellularLocation>
        <location evidence="1">Nucleus</location>
    </subcellularLocation>
</comment>
<dbReference type="Proteomes" id="UP000695007">
    <property type="component" value="Unplaced"/>
</dbReference>
<keyword evidence="8" id="KW-0539">Nucleus</keyword>
<evidence type="ECO:0000256" key="2">
    <source>
        <dbReference type="ARBA" id="ARBA00004496"/>
    </source>
</evidence>
<reference evidence="11" key="1">
    <citation type="submission" date="2025-08" db="UniProtKB">
        <authorList>
            <consortium name="RefSeq"/>
        </authorList>
    </citation>
    <scope>IDENTIFICATION</scope>
</reference>
<dbReference type="GO" id="GO:0005634">
    <property type="term" value="C:nucleus"/>
    <property type="evidence" value="ECO:0007669"/>
    <property type="project" value="UniProtKB-SubCell"/>
</dbReference>
<dbReference type="GO" id="GO:0018064">
    <property type="term" value="F:protein-L-histidine N-tele-methyltransferase activity"/>
    <property type="evidence" value="ECO:0007669"/>
    <property type="project" value="UniProtKB-EC"/>
</dbReference>
<dbReference type="GO" id="GO:0005737">
    <property type="term" value="C:cytoplasm"/>
    <property type="evidence" value="ECO:0007669"/>
    <property type="project" value="UniProtKB-SubCell"/>
</dbReference>
<protein>
    <recommendedName>
        <fullName evidence="3">protein-histidine N-methyltransferase</fullName>
        <ecNumber evidence="3">2.1.1.85</ecNumber>
    </recommendedName>
</protein>
<evidence type="ECO:0000313" key="10">
    <source>
        <dbReference type="Proteomes" id="UP000695007"/>
    </source>
</evidence>
<dbReference type="PANTHER" id="PTHR14614">
    <property type="entry name" value="HEPATOCELLULAR CARCINOMA-ASSOCIATED ANTIGEN"/>
    <property type="match status" value="1"/>
</dbReference>
<dbReference type="RefSeq" id="XP_011497212.1">
    <property type="nucleotide sequence ID" value="XM_011498910.1"/>
</dbReference>
<organism evidence="10 11">
    <name type="scientific">Ceratosolen solmsi marchali</name>
    <dbReference type="NCBI Taxonomy" id="326594"/>
    <lineage>
        <taxon>Eukaryota</taxon>
        <taxon>Metazoa</taxon>
        <taxon>Ecdysozoa</taxon>
        <taxon>Arthropoda</taxon>
        <taxon>Hexapoda</taxon>
        <taxon>Insecta</taxon>
        <taxon>Pterygota</taxon>
        <taxon>Neoptera</taxon>
        <taxon>Endopterygota</taxon>
        <taxon>Hymenoptera</taxon>
        <taxon>Apocrita</taxon>
        <taxon>Proctotrupomorpha</taxon>
        <taxon>Chalcidoidea</taxon>
        <taxon>Agaonidae</taxon>
        <taxon>Agaoninae</taxon>
        <taxon>Ceratosolen</taxon>
    </lineage>
</organism>
<dbReference type="AlphaFoldDB" id="A0AAJ6YFP3"/>
<keyword evidence="7" id="KW-0949">S-adenosyl-L-methionine</keyword>
<evidence type="ECO:0000256" key="9">
    <source>
        <dbReference type="ARBA" id="ARBA00038126"/>
    </source>
</evidence>
<dbReference type="KEGG" id="csol:105361660"/>
<evidence type="ECO:0000256" key="3">
    <source>
        <dbReference type="ARBA" id="ARBA00012533"/>
    </source>
</evidence>
<gene>
    <name evidence="11" type="primary">LOC105361660</name>
</gene>
<evidence type="ECO:0000256" key="1">
    <source>
        <dbReference type="ARBA" id="ARBA00004123"/>
    </source>
</evidence>